<reference evidence="9 10" key="1">
    <citation type="submission" date="2015-12" db="EMBL/GenBank/DDBJ databases">
        <title>Serinicoccus chungangenesis strain CD08_5 genome sequencing and assembly.</title>
        <authorList>
            <person name="Chander A.M."/>
            <person name="Kaur G."/>
            <person name="Nair G.R."/>
            <person name="Dhawan D.K."/>
            <person name="Kochhar R.K."/>
            <person name="Mayilraj S."/>
            <person name="Bhadada S.K."/>
        </authorList>
    </citation>
    <scope>NUCLEOTIDE SEQUENCE [LARGE SCALE GENOMIC DNA]</scope>
    <source>
        <strain evidence="9 10">CD08_5</strain>
    </source>
</reference>
<dbReference type="NCBIfam" id="TIGR02127">
    <property type="entry name" value="pyrF_sub2"/>
    <property type="match status" value="1"/>
</dbReference>
<dbReference type="InterPro" id="IPR011060">
    <property type="entry name" value="RibuloseP-bd_barrel"/>
</dbReference>
<evidence type="ECO:0000313" key="10">
    <source>
        <dbReference type="Proteomes" id="UP000054837"/>
    </source>
</evidence>
<organism evidence="9 10">
    <name type="scientific">Serinicoccus chungangensis</name>
    <dbReference type="NCBI Taxonomy" id="767452"/>
    <lineage>
        <taxon>Bacteria</taxon>
        <taxon>Bacillati</taxon>
        <taxon>Actinomycetota</taxon>
        <taxon>Actinomycetes</taxon>
        <taxon>Micrococcales</taxon>
        <taxon>Ornithinimicrobiaceae</taxon>
        <taxon>Serinicoccus</taxon>
    </lineage>
</organism>
<evidence type="ECO:0000256" key="6">
    <source>
        <dbReference type="ARBA" id="ARBA00049157"/>
    </source>
</evidence>
<evidence type="ECO:0000313" key="9">
    <source>
        <dbReference type="EMBL" id="KUG54263.1"/>
    </source>
</evidence>
<dbReference type="EC" id="4.1.1.23" evidence="7"/>
<dbReference type="AlphaFoldDB" id="A0A0W8I6S4"/>
<dbReference type="UniPathway" id="UPA00070">
    <property type="reaction ID" value="UER00120"/>
</dbReference>
<dbReference type="CDD" id="cd04725">
    <property type="entry name" value="OMP_decarboxylase_like"/>
    <property type="match status" value="1"/>
</dbReference>
<evidence type="ECO:0000259" key="8">
    <source>
        <dbReference type="SMART" id="SM00934"/>
    </source>
</evidence>
<evidence type="ECO:0000256" key="2">
    <source>
        <dbReference type="ARBA" id="ARBA00008847"/>
    </source>
</evidence>
<evidence type="ECO:0000256" key="4">
    <source>
        <dbReference type="ARBA" id="ARBA00022975"/>
    </source>
</evidence>
<dbReference type="RefSeq" id="WP_058890995.1">
    <property type="nucleotide sequence ID" value="NZ_LQBL01000027.1"/>
</dbReference>
<comment type="pathway">
    <text evidence="1">Pyrimidine metabolism; UMP biosynthesis via de novo pathway; UMP from orotate: step 2/2.</text>
</comment>
<protein>
    <recommendedName>
        <fullName evidence="7">Orotidine-5'-phosphate decarboxylase</fullName>
        <ecNumber evidence="7">4.1.1.23</ecNumber>
    </recommendedName>
</protein>
<comment type="similarity">
    <text evidence="2">Belongs to the OMP decarboxylase family. Type 2 subfamily.</text>
</comment>
<dbReference type="InterPro" id="IPR011995">
    <property type="entry name" value="OMPdecase_type-2"/>
</dbReference>
<comment type="caution">
    <text evidence="9">The sequence shown here is derived from an EMBL/GenBank/DDBJ whole genome shotgun (WGS) entry which is preliminary data.</text>
</comment>
<keyword evidence="4" id="KW-0665">Pyrimidine biosynthesis</keyword>
<dbReference type="InterPro" id="IPR018089">
    <property type="entry name" value="OMPdecase_AS"/>
</dbReference>
<dbReference type="GO" id="GO:0004590">
    <property type="term" value="F:orotidine-5'-phosphate decarboxylase activity"/>
    <property type="evidence" value="ECO:0007669"/>
    <property type="project" value="UniProtKB-UniRule"/>
</dbReference>
<evidence type="ECO:0000256" key="5">
    <source>
        <dbReference type="ARBA" id="ARBA00023239"/>
    </source>
</evidence>
<keyword evidence="5" id="KW-0456">Lyase</keyword>
<dbReference type="OrthoDB" id="9808470at2"/>
<dbReference type="InterPro" id="IPR001754">
    <property type="entry name" value="OMPdeCOase_dom"/>
</dbReference>
<dbReference type="PANTHER" id="PTHR43375:SF1">
    <property type="entry name" value="OROTIDINE 5'-PHOSPHATE DECARBOXYLASE"/>
    <property type="match status" value="1"/>
</dbReference>
<dbReference type="STRING" id="767452.AVL62_03230"/>
<dbReference type="GO" id="GO:0006207">
    <property type="term" value="P:'de novo' pyrimidine nucleobase biosynthetic process"/>
    <property type="evidence" value="ECO:0007669"/>
    <property type="project" value="InterPro"/>
</dbReference>
<dbReference type="PANTHER" id="PTHR43375">
    <property type="entry name" value="OROTIDINE 5'-PHOSPHATE DECARBOXYLASE"/>
    <property type="match status" value="1"/>
</dbReference>
<comment type="catalytic activity">
    <reaction evidence="6">
        <text>orotidine 5'-phosphate + H(+) = UMP + CO2</text>
        <dbReference type="Rhea" id="RHEA:11596"/>
        <dbReference type="ChEBI" id="CHEBI:15378"/>
        <dbReference type="ChEBI" id="CHEBI:16526"/>
        <dbReference type="ChEBI" id="CHEBI:57538"/>
        <dbReference type="ChEBI" id="CHEBI:57865"/>
        <dbReference type="EC" id="4.1.1.23"/>
    </reaction>
</comment>
<dbReference type="Gene3D" id="3.20.20.70">
    <property type="entry name" value="Aldolase class I"/>
    <property type="match status" value="1"/>
</dbReference>
<name>A0A0W8I6S4_9MICO</name>
<dbReference type="Proteomes" id="UP000054837">
    <property type="component" value="Unassembled WGS sequence"/>
</dbReference>
<evidence type="ECO:0000256" key="1">
    <source>
        <dbReference type="ARBA" id="ARBA00004861"/>
    </source>
</evidence>
<evidence type="ECO:0000256" key="7">
    <source>
        <dbReference type="NCBIfam" id="TIGR02127"/>
    </source>
</evidence>
<keyword evidence="10" id="KW-1185">Reference proteome</keyword>
<dbReference type="SUPFAM" id="SSF51366">
    <property type="entry name" value="Ribulose-phoshate binding barrel"/>
    <property type="match status" value="1"/>
</dbReference>
<gene>
    <name evidence="9" type="ORF">AVL62_03230</name>
</gene>
<dbReference type="SMART" id="SM00934">
    <property type="entry name" value="OMPdecase"/>
    <property type="match status" value="1"/>
</dbReference>
<sequence>MTHVDDGEHPPPATPERFGLRLHRALAEHGPLCVGIDPHRELLDAWGLPDSPDGLREFCAIVLAAATGRCAAVKPQSAFFERHGSAGVAVLEELLGQARRRGLLTILDAKRGDIGSTMQGYAQAYLGPGAPLSADALTLSPYLGYEALRPAVDLARDAGRGAFVLVRTSNPEAAQVQSVGRPSVAARVLAGVGHDNRGQEPCGDIGVVVGATVDLADEQLGLAEALAPVLAPGVGAQGADEHDVARSFAAVRGRVLVPVSRAVLGAGPAGVEAEVGRWAERLATALGRD</sequence>
<feature type="domain" description="Orotidine 5'-phosphate decarboxylase" evidence="8">
    <location>
        <begin position="31"/>
        <end position="275"/>
    </location>
</feature>
<dbReference type="PROSITE" id="PS00156">
    <property type="entry name" value="OMPDECASE"/>
    <property type="match status" value="1"/>
</dbReference>
<dbReference type="Pfam" id="PF00215">
    <property type="entry name" value="OMPdecase"/>
    <property type="match status" value="1"/>
</dbReference>
<accession>A0A0W8I6S4</accession>
<keyword evidence="3" id="KW-0210">Decarboxylase</keyword>
<evidence type="ECO:0000256" key="3">
    <source>
        <dbReference type="ARBA" id="ARBA00022793"/>
    </source>
</evidence>
<dbReference type="InterPro" id="IPR013785">
    <property type="entry name" value="Aldolase_TIM"/>
</dbReference>
<proteinExistence type="inferred from homology"/>
<dbReference type="GO" id="GO:0044205">
    <property type="term" value="P:'de novo' UMP biosynthetic process"/>
    <property type="evidence" value="ECO:0007669"/>
    <property type="project" value="UniProtKB-UniPathway"/>
</dbReference>
<dbReference type="EMBL" id="LQBL01000027">
    <property type="protein sequence ID" value="KUG54263.1"/>
    <property type="molecule type" value="Genomic_DNA"/>
</dbReference>